<dbReference type="VEuPathDB" id="VectorBase:MDOMA2_014593"/>
<keyword evidence="1" id="KW-0472">Membrane</keyword>
<evidence type="ECO:0000313" key="4">
    <source>
        <dbReference type="RefSeq" id="XP_005176691.1"/>
    </source>
</evidence>
<dbReference type="eggNOG" id="ENOG502TCG7">
    <property type="taxonomic scope" value="Eukaryota"/>
</dbReference>
<accession>A0A1I8MYL5</accession>
<dbReference type="AlphaFoldDB" id="A0A1I8MYL5"/>
<evidence type="ECO:0000256" key="1">
    <source>
        <dbReference type="SAM" id="Phobius"/>
    </source>
</evidence>
<dbReference type="VEuPathDB" id="VectorBase:MDOA009744"/>
<dbReference type="GeneID" id="101900643"/>
<proteinExistence type="predicted"/>
<organism evidence="2">
    <name type="scientific">Musca domestica</name>
    <name type="common">House fly</name>
    <dbReference type="NCBI Taxonomy" id="7370"/>
    <lineage>
        <taxon>Eukaryota</taxon>
        <taxon>Metazoa</taxon>
        <taxon>Ecdysozoa</taxon>
        <taxon>Arthropoda</taxon>
        <taxon>Hexapoda</taxon>
        <taxon>Insecta</taxon>
        <taxon>Pterygota</taxon>
        <taxon>Neoptera</taxon>
        <taxon>Endopterygota</taxon>
        <taxon>Diptera</taxon>
        <taxon>Brachycera</taxon>
        <taxon>Muscomorpha</taxon>
        <taxon>Muscoidea</taxon>
        <taxon>Muscidae</taxon>
        <taxon>Musca</taxon>
    </lineage>
</organism>
<keyword evidence="1" id="KW-1133">Transmembrane helix</keyword>
<dbReference type="RefSeq" id="XP_005176691.1">
    <property type="nucleotide sequence ID" value="XM_005176634.3"/>
</dbReference>
<evidence type="ECO:0000313" key="3">
    <source>
        <dbReference type="Proteomes" id="UP001652621"/>
    </source>
</evidence>
<reference evidence="2" key="1">
    <citation type="submission" date="2020-05" db="UniProtKB">
        <authorList>
            <consortium name="EnsemblMetazoa"/>
        </authorList>
    </citation>
    <scope>IDENTIFICATION</scope>
    <source>
        <strain evidence="2">Aabys</strain>
    </source>
</reference>
<keyword evidence="3" id="KW-1185">Reference proteome</keyword>
<gene>
    <name evidence="2" type="primary">101900643</name>
    <name evidence="4" type="synonym">LOC101900643</name>
</gene>
<sequence>MHQVLSYETAVRANTSSEYREYVTKRTCISLVLTIAFFTLISGYLLGNFVSERKNHIRMLLSKKPPNTSTDPSKDATGGHTIDISSTDYMNLQELHAYQKIKTKLLASAQNLSKYQQGDEAYRSRSLNTDIFNRYISCTQDVPFNATNELSHFIEQLIDNTSARQKDCMHRIQAIIDHNLTTL</sequence>
<dbReference type="KEGG" id="mde:101900643"/>
<reference evidence="4" key="2">
    <citation type="submission" date="2025-04" db="UniProtKB">
        <authorList>
            <consortium name="RefSeq"/>
        </authorList>
    </citation>
    <scope>IDENTIFICATION</scope>
    <source>
        <strain evidence="4">Aabys</strain>
    </source>
</reference>
<protein>
    <submittedName>
        <fullName evidence="4">Uncharacterized protein LOC101900643</fullName>
    </submittedName>
</protein>
<dbReference type="Proteomes" id="UP001652621">
    <property type="component" value="Unplaced"/>
</dbReference>
<dbReference type="EnsemblMetazoa" id="MDOA009744-RA">
    <property type="protein sequence ID" value="MDOA009744-PA"/>
    <property type="gene ID" value="MDOA009744"/>
</dbReference>
<evidence type="ECO:0000313" key="2">
    <source>
        <dbReference type="EnsemblMetazoa" id="MDOA009744-PA"/>
    </source>
</evidence>
<feature type="transmembrane region" description="Helical" evidence="1">
    <location>
        <begin position="29"/>
        <end position="50"/>
    </location>
</feature>
<dbReference type="OrthoDB" id="5841748at2759"/>
<keyword evidence="1" id="KW-0812">Transmembrane</keyword>
<dbReference type="STRING" id="7370.A0A1I8MYL5"/>
<name>A0A1I8MYL5_MUSDO</name>